<gene>
    <name evidence="1" type="ORF">LLUT_LOCUS1937</name>
</gene>
<accession>A0AAV1VVH1</accession>
<evidence type="ECO:0000313" key="1">
    <source>
        <dbReference type="EMBL" id="CAL0300877.1"/>
    </source>
</evidence>
<proteinExistence type="predicted"/>
<dbReference type="AlphaFoldDB" id="A0AAV1VVH1"/>
<name>A0AAV1VVH1_LUPLU</name>
<evidence type="ECO:0000313" key="2">
    <source>
        <dbReference type="Proteomes" id="UP001497480"/>
    </source>
</evidence>
<dbReference type="Proteomes" id="UP001497480">
    <property type="component" value="Unassembled WGS sequence"/>
</dbReference>
<protein>
    <submittedName>
        <fullName evidence="1">Uncharacterized protein</fullName>
    </submittedName>
</protein>
<sequence>MASLYSSPPFSGTTLSTSSLCPFLIRSPNSRTIKVAKPSQYYVARVSCKATKEDDNTQEPINLGMFDRRNILIGLGAGLYGTAATLNNDPLSLAAPISPPDLANCGPPDLPSGADPINCCPPFSSKIIDFQFPLNTKVKVRPAAHLADDTYIQNYKEAIRRMKALPSDDPHTGFSTT</sequence>
<dbReference type="Gene3D" id="1.10.1280.10">
    <property type="entry name" value="Di-copper center containing domain from catechol oxidase"/>
    <property type="match status" value="1"/>
</dbReference>
<keyword evidence="2" id="KW-1185">Reference proteome</keyword>
<organism evidence="1 2">
    <name type="scientific">Lupinus luteus</name>
    <name type="common">European yellow lupine</name>
    <dbReference type="NCBI Taxonomy" id="3873"/>
    <lineage>
        <taxon>Eukaryota</taxon>
        <taxon>Viridiplantae</taxon>
        <taxon>Streptophyta</taxon>
        <taxon>Embryophyta</taxon>
        <taxon>Tracheophyta</taxon>
        <taxon>Spermatophyta</taxon>
        <taxon>Magnoliopsida</taxon>
        <taxon>eudicotyledons</taxon>
        <taxon>Gunneridae</taxon>
        <taxon>Pentapetalae</taxon>
        <taxon>rosids</taxon>
        <taxon>fabids</taxon>
        <taxon>Fabales</taxon>
        <taxon>Fabaceae</taxon>
        <taxon>Papilionoideae</taxon>
        <taxon>50 kb inversion clade</taxon>
        <taxon>genistoids sensu lato</taxon>
        <taxon>core genistoids</taxon>
        <taxon>Genisteae</taxon>
        <taxon>Lupinus</taxon>
    </lineage>
</organism>
<dbReference type="InterPro" id="IPR008922">
    <property type="entry name" value="Di-copper_centre_dom_sf"/>
</dbReference>
<comment type="caution">
    <text evidence="1">The sequence shown here is derived from an EMBL/GenBank/DDBJ whole genome shotgun (WGS) entry which is preliminary data.</text>
</comment>
<dbReference type="SUPFAM" id="SSF48056">
    <property type="entry name" value="Di-copper centre-containing domain"/>
    <property type="match status" value="1"/>
</dbReference>
<reference evidence="1 2" key="1">
    <citation type="submission" date="2024-03" db="EMBL/GenBank/DDBJ databases">
        <authorList>
            <person name="Martinez-Hernandez J."/>
        </authorList>
    </citation>
    <scope>NUCLEOTIDE SEQUENCE [LARGE SCALE GENOMIC DNA]</scope>
</reference>
<dbReference type="EMBL" id="CAXHTB010000002">
    <property type="protein sequence ID" value="CAL0300877.1"/>
    <property type="molecule type" value="Genomic_DNA"/>
</dbReference>